<reference evidence="2 3" key="1">
    <citation type="journal article" date="2016" name="Nat. Commun.">
        <title>Thousands of microbial genomes shed light on interconnected biogeochemical processes in an aquifer system.</title>
        <authorList>
            <person name="Anantharaman K."/>
            <person name="Brown C.T."/>
            <person name="Hug L.A."/>
            <person name="Sharon I."/>
            <person name="Castelle C.J."/>
            <person name="Probst A.J."/>
            <person name="Thomas B.C."/>
            <person name="Singh A."/>
            <person name="Wilkins M.J."/>
            <person name="Karaoz U."/>
            <person name="Brodie E.L."/>
            <person name="Williams K.H."/>
            <person name="Hubbard S.S."/>
            <person name="Banfield J.F."/>
        </authorList>
    </citation>
    <scope>NUCLEOTIDE SEQUENCE [LARGE SCALE GENOMIC DNA]</scope>
</reference>
<sequence length="113" mass="12789">MNLWLWGLTAFAVISTWAPMGALAAQLAERAVNSRIIDGTASDEFIKRIGWIALLMSLIMLVVRILVLIVWSVLRSLWSFLYGGMRMGDGGWAKFKETQNDLFDKNRYGTTNF</sequence>
<dbReference type="EMBL" id="MHOK01000001">
    <property type="protein sequence ID" value="OGZ62480.1"/>
    <property type="molecule type" value="Genomic_DNA"/>
</dbReference>
<keyword evidence="1" id="KW-1133">Transmembrane helix</keyword>
<evidence type="ECO:0000313" key="2">
    <source>
        <dbReference type="EMBL" id="OGZ62480.1"/>
    </source>
</evidence>
<dbReference type="AlphaFoldDB" id="A0A1G2HJK5"/>
<keyword evidence="1" id="KW-0472">Membrane</keyword>
<dbReference type="STRING" id="1802165.A3F94_01710"/>
<organism evidence="2 3">
    <name type="scientific">Candidatus Spechtbacteria bacterium RIFCSPLOWO2_12_FULL_38_22</name>
    <dbReference type="NCBI Taxonomy" id="1802165"/>
    <lineage>
        <taxon>Bacteria</taxon>
        <taxon>Candidatus Spechtiibacteriota</taxon>
    </lineage>
</organism>
<protein>
    <submittedName>
        <fullName evidence="2">Uncharacterized protein</fullName>
    </submittedName>
</protein>
<gene>
    <name evidence="2" type="ORF">A3F94_01710</name>
</gene>
<proteinExistence type="predicted"/>
<keyword evidence="1" id="KW-0812">Transmembrane</keyword>
<accession>A0A1G2HJK5</accession>
<comment type="caution">
    <text evidence="2">The sequence shown here is derived from an EMBL/GenBank/DDBJ whole genome shotgun (WGS) entry which is preliminary data.</text>
</comment>
<evidence type="ECO:0000313" key="3">
    <source>
        <dbReference type="Proteomes" id="UP000176770"/>
    </source>
</evidence>
<feature type="transmembrane region" description="Helical" evidence="1">
    <location>
        <begin position="48"/>
        <end position="74"/>
    </location>
</feature>
<name>A0A1G2HJK5_9BACT</name>
<dbReference type="Proteomes" id="UP000176770">
    <property type="component" value="Unassembled WGS sequence"/>
</dbReference>
<evidence type="ECO:0000256" key="1">
    <source>
        <dbReference type="SAM" id="Phobius"/>
    </source>
</evidence>